<reference evidence="3 4" key="1">
    <citation type="submission" date="2023-09" db="EMBL/GenBank/DDBJ databases">
        <title>Pangenome analysis of Batrachochytrium dendrobatidis and related Chytrids.</title>
        <authorList>
            <person name="Yacoub M.N."/>
            <person name="Stajich J.E."/>
            <person name="James T.Y."/>
        </authorList>
    </citation>
    <scope>NUCLEOTIDE SEQUENCE [LARGE SCALE GENOMIC DNA]</scope>
    <source>
        <strain evidence="3 4">JEL0888</strain>
    </source>
</reference>
<dbReference type="InterPro" id="IPR036378">
    <property type="entry name" value="FAS1_dom_sf"/>
</dbReference>
<evidence type="ECO:0000313" key="3">
    <source>
        <dbReference type="EMBL" id="KAL2920054.1"/>
    </source>
</evidence>
<protein>
    <submittedName>
        <fullName evidence="3">Fatty acid synthase beta subunit fas1</fullName>
    </submittedName>
</protein>
<proteinExistence type="predicted"/>
<dbReference type="Pfam" id="PF02469">
    <property type="entry name" value="Fasciclin"/>
    <property type="match status" value="2"/>
</dbReference>
<feature type="chain" id="PRO_5046774528" evidence="1">
    <location>
        <begin position="30"/>
        <end position="359"/>
    </location>
</feature>
<dbReference type="PANTHER" id="PTHR10900:SF77">
    <property type="entry name" value="FI19380P1"/>
    <property type="match status" value="1"/>
</dbReference>
<dbReference type="InterPro" id="IPR000782">
    <property type="entry name" value="FAS1_domain"/>
</dbReference>
<dbReference type="PROSITE" id="PS50213">
    <property type="entry name" value="FAS1"/>
    <property type="match status" value="2"/>
</dbReference>
<evidence type="ECO:0000256" key="1">
    <source>
        <dbReference type="SAM" id="SignalP"/>
    </source>
</evidence>
<dbReference type="EMBL" id="JADGIZ020000001">
    <property type="protein sequence ID" value="KAL2920054.1"/>
    <property type="molecule type" value="Genomic_DNA"/>
</dbReference>
<name>A0ABR4NKR2_9FUNG</name>
<accession>A0ABR4NKR2</accession>
<organism evidence="3 4">
    <name type="scientific">Polyrhizophydium stewartii</name>
    <dbReference type="NCBI Taxonomy" id="2732419"/>
    <lineage>
        <taxon>Eukaryota</taxon>
        <taxon>Fungi</taxon>
        <taxon>Fungi incertae sedis</taxon>
        <taxon>Chytridiomycota</taxon>
        <taxon>Chytridiomycota incertae sedis</taxon>
        <taxon>Chytridiomycetes</taxon>
        <taxon>Rhizophydiales</taxon>
        <taxon>Rhizophydiales incertae sedis</taxon>
        <taxon>Polyrhizophydium</taxon>
    </lineage>
</organism>
<dbReference type="Proteomes" id="UP001527925">
    <property type="component" value="Unassembled WGS sequence"/>
</dbReference>
<dbReference type="SUPFAM" id="SSF82153">
    <property type="entry name" value="FAS1 domain"/>
    <property type="match status" value="2"/>
</dbReference>
<feature type="signal peptide" evidence="1">
    <location>
        <begin position="1"/>
        <end position="29"/>
    </location>
</feature>
<keyword evidence="1" id="KW-0732">Signal</keyword>
<dbReference type="InterPro" id="IPR050904">
    <property type="entry name" value="Adhesion/Biosynth-related"/>
</dbReference>
<sequence length="359" mass="37838">MLPPRPPLLQLLPLLLLLLLAACIPLARATQSLFKTLVVSADAGRHGPSRARFRQLAVNLPAVSFKTMVGLFMRFPDIIRLLDKGTNVTAFVPTDDAFAALNATHPDYLARVLSSDAELLRFVKYHIVPYRFDARWQTTLRSFQTTLGGEPVRVDLKGSLALVGSGTGMAARVLETAFVVNGAFTLLDNVLVPPVTFDVAAAWAGAHAYVDLVAAVPGLTAAMRALDKVTFFVPSNEALQRTLGDVGSSLAPGLASALVDGGIVSRVELMSHMDALKVDEQEEMPSCLPGQSVTARRVSPYSAGVRVSGAGNVVGANIVVSDIILVGGSVMHIVNEVVLPAADTLAAASALDDPLMPAA</sequence>
<gene>
    <name evidence="3" type="primary">Fas1</name>
    <name evidence="3" type="ORF">HK105_200120</name>
</gene>
<feature type="domain" description="FAS1" evidence="2">
    <location>
        <begin position="193"/>
        <end position="338"/>
    </location>
</feature>
<evidence type="ECO:0000259" key="2">
    <source>
        <dbReference type="PROSITE" id="PS50213"/>
    </source>
</evidence>
<evidence type="ECO:0000313" key="4">
    <source>
        <dbReference type="Proteomes" id="UP001527925"/>
    </source>
</evidence>
<keyword evidence="4" id="KW-1185">Reference proteome</keyword>
<dbReference type="SMART" id="SM00554">
    <property type="entry name" value="FAS1"/>
    <property type="match status" value="2"/>
</dbReference>
<dbReference type="PANTHER" id="PTHR10900">
    <property type="entry name" value="PERIOSTIN-RELATED"/>
    <property type="match status" value="1"/>
</dbReference>
<dbReference type="PROSITE" id="PS51257">
    <property type="entry name" value="PROKAR_LIPOPROTEIN"/>
    <property type="match status" value="1"/>
</dbReference>
<feature type="domain" description="FAS1" evidence="2">
    <location>
        <begin position="49"/>
        <end position="191"/>
    </location>
</feature>
<dbReference type="Gene3D" id="2.30.180.10">
    <property type="entry name" value="FAS1 domain"/>
    <property type="match status" value="2"/>
</dbReference>
<comment type="caution">
    <text evidence="3">The sequence shown here is derived from an EMBL/GenBank/DDBJ whole genome shotgun (WGS) entry which is preliminary data.</text>
</comment>